<comment type="caution">
    <text evidence="2">The sequence shown here is derived from an EMBL/GenBank/DDBJ whole genome shotgun (WGS) entry which is preliminary data.</text>
</comment>
<reference evidence="2" key="1">
    <citation type="submission" date="2018-03" db="EMBL/GenBank/DDBJ databases">
        <authorList>
            <person name="Guldener U."/>
        </authorList>
    </citation>
    <scope>NUCLEOTIDE SEQUENCE</scope>
</reference>
<feature type="compositionally biased region" description="Polar residues" evidence="1">
    <location>
        <begin position="488"/>
        <end position="502"/>
    </location>
</feature>
<feature type="compositionally biased region" description="Polar residues" evidence="1">
    <location>
        <begin position="253"/>
        <end position="270"/>
    </location>
</feature>
<evidence type="ECO:0000313" key="2">
    <source>
        <dbReference type="EMBL" id="SPJ91947.1"/>
    </source>
</evidence>
<feature type="region of interest" description="Disordered" evidence="1">
    <location>
        <begin position="1"/>
        <end position="104"/>
    </location>
</feature>
<dbReference type="EMBL" id="ONZP01000904">
    <property type="protein sequence ID" value="SPJ91947.1"/>
    <property type="molecule type" value="Genomic_DNA"/>
</dbReference>
<feature type="compositionally biased region" description="Basic and acidic residues" evidence="1">
    <location>
        <begin position="347"/>
        <end position="358"/>
    </location>
</feature>
<accession>A0AAE8MNB1</accession>
<evidence type="ECO:0000313" key="3">
    <source>
        <dbReference type="Proteomes" id="UP001187734"/>
    </source>
</evidence>
<feature type="region of interest" description="Disordered" evidence="1">
    <location>
        <begin position="409"/>
        <end position="437"/>
    </location>
</feature>
<gene>
    <name evidence="2" type="ORF">FTOL_13601</name>
</gene>
<organism evidence="2 3">
    <name type="scientific">Fusarium torulosum</name>
    <dbReference type="NCBI Taxonomy" id="33205"/>
    <lineage>
        <taxon>Eukaryota</taxon>
        <taxon>Fungi</taxon>
        <taxon>Dikarya</taxon>
        <taxon>Ascomycota</taxon>
        <taxon>Pezizomycotina</taxon>
        <taxon>Sordariomycetes</taxon>
        <taxon>Hypocreomycetidae</taxon>
        <taxon>Hypocreales</taxon>
        <taxon>Nectriaceae</taxon>
        <taxon>Fusarium</taxon>
    </lineage>
</organism>
<sequence length="733" mass="81197">MASDKKIRSRVARTTTSTDQTTADDSFDETCSAPCASRGERSGDHFSVSKFAEAMNNPDWRRRRGGCSACESTDTTTSNSSHSALRSHETSQTPSGRDLFTSKEKSSAIHPWDFTDSANHWQSSLGSSDVETRDMKTNTVEEPHATPDRNNLYITERKTTEEEISGLCSLLQRTDLIGGRFRNRQVEILHLTPLFSKDDTSSRPGRSPSDDRSHPIARIQRVREGPRPGYSEQSQRSDQETKHLMGVADEQSRTLTTSAPNVPRQENNSSIGNYEVERLEKARQAVVNDPAVTDIGFGNAQTQSKTTSSTIVKVDQPRTDDELRQRNFAFQKFLQKLQQDKPGVQPEESRNNEEVRRRDVAFHKILKKLQKGSKQQTKSAKEYSADGSDFHHSCLWGSKSSHIPPTLAQRRKFDSSDSGIDIPYSMKPRSKEVSQDSGISVGTNALSQGLNPRAREFLSFGESFQATTGCQDIASLSDEGILETMGSNQSNKADNAIGQNPGRTDLTDPSLVCPIIEPNYGDRGEEGTSTLNTKAIQSSGKDLGTLNYTTNMIPTPNFAFNAYPAAPFNSYFQDMYLPGPLAGFGRGSNMANLTVPATFGNQPNPTAFDPLSQLYGVAPGPLLGSNGPQMPYNPMMGGGYSSRPTPVSKPTNPDPIQQQKYEAYIEWRKANEPGYALAFHEGMGSSMVFKRMVSLNCEWAKLVRKQDGYMGKNLIIKWIFMFIVCSLDRKSWE</sequence>
<dbReference type="Proteomes" id="UP001187734">
    <property type="component" value="Unassembled WGS sequence"/>
</dbReference>
<feature type="region of interest" description="Disordered" evidence="1">
    <location>
        <begin position="196"/>
        <end position="270"/>
    </location>
</feature>
<feature type="compositionally biased region" description="Low complexity" evidence="1">
    <location>
        <begin position="14"/>
        <end position="24"/>
    </location>
</feature>
<keyword evidence="3" id="KW-1185">Reference proteome</keyword>
<protein>
    <submittedName>
        <fullName evidence="2">Uncharacterized protein</fullName>
    </submittedName>
</protein>
<feature type="region of interest" description="Disordered" evidence="1">
    <location>
        <begin position="338"/>
        <end position="358"/>
    </location>
</feature>
<feature type="region of interest" description="Disordered" evidence="1">
    <location>
        <begin position="488"/>
        <end position="512"/>
    </location>
</feature>
<feature type="compositionally biased region" description="Low complexity" evidence="1">
    <location>
        <begin position="72"/>
        <end position="83"/>
    </location>
</feature>
<name>A0AAE8MNB1_9HYPO</name>
<dbReference type="AlphaFoldDB" id="A0AAE8MNB1"/>
<proteinExistence type="predicted"/>
<evidence type="ECO:0000256" key="1">
    <source>
        <dbReference type="SAM" id="MobiDB-lite"/>
    </source>
</evidence>